<evidence type="ECO:0000313" key="3">
    <source>
        <dbReference type="EMBL" id="SHK40688.1"/>
    </source>
</evidence>
<evidence type="ECO:0000259" key="2">
    <source>
        <dbReference type="PROSITE" id="PS51910"/>
    </source>
</evidence>
<organism evidence="3 4">
    <name type="scientific">Alicyclobacillus tolerans</name>
    <dbReference type="NCBI Taxonomy" id="90970"/>
    <lineage>
        <taxon>Bacteria</taxon>
        <taxon>Bacillati</taxon>
        <taxon>Bacillota</taxon>
        <taxon>Bacilli</taxon>
        <taxon>Bacillales</taxon>
        <taxon>Alicyclobacillaceae</taxon>
        <taxon>Alicyclobacillus</taxon>
    </lineage>
</organism>
<dbReference type="STRING" id="1830138.SAMN05443507_11353"/>
<dbReference type="SMART" id="SM00636">
    <property type="entry name" value="Glyco_18"/>
    <property type="match status" value="1"/>
</dbReference>
<dbReference type="PANTHER" id="PTHR46066:SF2">
    <property type="entry name" value="CHITINASE DOMAIN-CONTAINING PROTEIN 1"/>
    <property type="match status" value="1"/>
</dbReference>
<dbReference type="Proteomes" id="UP000184016">
    <property type="component" value="Unassembled WGS sequence"/>
</dbReference>
<dbReference type="RefSeq" id="WP_072874211.1">
    <property type="nucleotide sequence ID" value="NZ_FRAF01000013.1"/>
</dbReference>
<dbReference type="GO" id="GO:0005975">
    <property type="term" value="P:carbohydrate metabolic process"/>
    <property type="evidence" value="ECO:0007669"/>
    <property type="project" value="InterPro"/>
</dbReference>
<dbReference type="AlphaFoldDB" id="A0A1M6S835"/>
<sequence length="450" mass="49721">MRKLKKRRKKARRALLAAIAAGSFLWGMVALDGALNQSFDNPGSNWSTTTLGDALLNEWIGTTDTENNTENMPLGNFLKTFPTWLAETTHMPFLHPEVELEDAYFSTPSTFQESGGGTQSPLLSSIANWQSVSHKIALGWMPAESTYESDMLIKDNPGMNVVSPSWLELQNASGQVSSQVNPAVIQYAHQHHVQVWALFDNQFLANMTHQFLSSKASEMRCIQQLVQIAKQNQLNGINLDFENLDDSDQSAYTTFVARLHKNLQAIHVDLSVDVTADIVPLVDNSAYFHAGLADVSDQLILMAYDEHWAADPTPGPVADMPWVKSCVNDLLDTGVPADKLLLGIPMYTRFWTVVNGQAVNSEAVGLDSVASILAEHQAKSEYQPSLDLMYAQYPVNGGTEEVWYANQQTFSDKLQLVNNDGLAGVAVWSLPFSQPSIWTSMINNLQKVVT</sequence>
<dbReference type="InterPro" id="IPR017853">
    <property type="entry name" value="GH"/>
</dbReference>
<evidence type="ECO:0000313" key="4">
    <source>
        <dbReference type="Proteomes" id="UP000184016"/>
    </source>
</evidence>
<dbReference type="PROSITE" id="PS51910">
    <property type="entry name" value="GH18_2"/>
    <property type="match status" value="1"/>
</dbReference>
<dbReference type="GO" id="GO:0008061">
    <property type="term" value="F:chitin binding"/>
    <property type="evidence" value="ECO:0007669"/>
    <property type="project" value="InterPro"/>
</dbReference>
<dbReference type="PANTHER" id="PTHR46066">
    <property type="entry name" value="CHITINASE DOMAIN-CONTAINING PROTEIN 1 FAMILY MEMBER"/>
    <property type="match status" value="1"/>
</dbReference>
<dbReference type="Gene3D" id="3.10.50.10">
    <property type="match status" value="1"/>
</dbReference>
<name>A0A1M6S835_9BACL</name>
<dbReference type="SUPFAM" id="SSF51445">
    <property type="entry name" value="(Trans)glycosidases"/>
    <property type="match status" value="1"/>
</dbReference>
<dbReference type="Gene3D" id="3.20.20.80">
    <property type="entry name" value="Glycosidases"/>
    <property type="match status" value="1"/>
</dbReference>
<dbReference type="EMBL" id="FRAF01000013">
    <property type="protein sequence ID" value="SHK40688.1"/>
    <property type="molecule type" value="Genomic_DNA"/>
</dbReference>
<feature type="signal peptide" evidence="1">
    <location>
        <begin position="1"/>
        <end position="30"/>
    </location>
</feature>
<dbReference type="InterPro" id="IPR001223">
    <property type="entry name" value="Glyco_hydro18_cat"/>
</dbReference>
<dbReference type="InterPro" id="IPR011583">
    <property type="entry name" value="Chitinase_II/V-like_cat"/>
</dbReference>
<proteinExistence type="predicted"/>
<gene>
    <name evidence="3" type="ORF">SAMN05443507_11353</name>
</gene>
<feature type="domain" description="GH18" evidence="2">
    <location>
        <begin position="134"/>
        <end position="448"/>
    </location>
</feature>
<accession>A0A1M6S835</accession>
<keyword evidence="1" id="KW-0732">Signal</keyword>
<reference evidence="4" key="1">
    <citation type="submission" date="2016-11" db="EMBL/GenBank/DDBJ databases">
        <authorList>
            <person name="Varghese N."/>
            <person name="Submissions S."/>
        </authorList>
    </citation>
    <scope>NUCLEOTIDE SEQUENCE [LARGE SCALE GENOMIC DNA]</scope>
    <source>
        <strain evidence="4">USBA-503</strain>
    </source>
</reference>
<dbReference type="OrthoDB" id="9775889at2"/>
<dbReference type="InterPro" id="IPR029070">
    <property type="entry name" value="Chitinase_insertion_sf"/>
</dbReference>
<keyword evidence="4" id="KW-1185">Reference proteome</keyword>
<dbReference type="Pfam" id="PF00704">
    <property type="entry name" value="Glyco_hydro_18"/>
    <property type="match status" value="1"/>
</dbReference>
<feature type="chain" id="PRO_5012567891" evidence="1">
    <location>
        <begin position="31"/>
        <end position="450"/>
    </location>
</feature>
<protein>
    <submittedName>
        <fullName evidence="3">Spore germination protein YaaH</fullName>
    </submittedName>
</protein>
<evidence type="ECO:0000256" key="1">
    <source>
        <dbReference type="SAM" id="SignalP"/>
    </source>
</evidence>